<feature type="transmembrane region" description="Helical" evidence="1">
    <location>
        <begin position="50"/>
        <end position="73"/>
    </location>
</feature>
<accession>A0A933SEM2</accession>
<sequence length="216" mass="23518">MSVNPVPAAPPEKSATLRDLASALPDFALAVVCLLAWIAPEALTPGVVPWILLTMLVEFVVVHSAPFMGLQLVSDMPAARKLRNVVAIGLFYSVFLLGFSLAFHAWWPFVSFWLLTANRLTVLTFRQGREGRESATLKASWAAGALCYLGGVFLTTLLPLPRLGLDPAFVESLRLTGGGLWIEQPWRVLAFGAFYFATVGFLEATGFRALTPKPAR</sequence>
<feature type="transmembrane region" description="Helical" evidence="1">
    <location>
        <begin position="139"/>
        <end position="160"/>
    </location>
</feature>
<dbReference type="Proteomes" id="UP000696931">
    <property type="component" value="Unassembled WGS sequence"/>
</dbReference>
<name>A0A933SEM2_UNCEI</name>
<keyword evidence="1" id="KW-0472">Membrane</keyword>
<evidence type="ECO:0000256" key="1">
    <source>
        <dbReference type="SAM" id="Phobius"/>
    </source>
</evidence>
<keyword evidence="1" id="KW-0812">Transmembrane</keyword>
<evidence type="ECO:0000313" key="2">
    <source>
        <dbReference type="EMBL" id="MBI5168579.1"/>
    </source>
</evidence>
<gene>
    <name evidence="2" type="ORF">HZA61_03735</name>
</gene>
<dbReference type="AlphaFoldDB" id="A0A933SEM2"/>
<proteinExistence type="predicted"/>
<feature type="transmembrane region" description="Helical" evidence="1">
    <location>
        <begin position="20"/>
        <end position="38"/>
    </location>
</feature>
<comment type="caution">
    <text evidence="2">The sequence shown here is derived from an EMBL/GenBank/DDBJ whole genome shotgun (WGS) entry which is preliminary data.</text>
</comment>
<evidence type="ECO:0000313" key="3">
    <source>
        <dbReference type="Proteomes" id="UP000696931"/>
    </source>
</evidence>
<protein>
    <submittedName>
        <fullName evidence="2">Uncharacterized protein</fullName>
    </submittedName>
</protein>
<organism evidence="2 3">
    <name type="scientific">Eiseniibacteriota bacterium</name>
    <dbReference type="NCBI Taxonomy" id="2212470"/>
    <lineage>
        <taxon>Bacteria</taxon>
        <taxon>Candidatus Eiseniibacteriota</taxon>
    </lineage>
</organism>
<reference evidence="2" key="1">
    <citation type="submission" date="2020-07" db="EMBL/GenBank/DDBJ databases">
        <title>Huge and variable diversity of episymbiotic CPR bacteria and DPANN archaea in groundwater ecosystems.</title>
        <authorList>
            <person name="He C.Y."/>
            <person name="Keren R."/>
            <person name="Whittaker M."/>
            <person name="Farag I.F."/>
            <person name="Doudna J."/>
            <person name="Cate J.H.D."/>
            <person name="Banfield J.F."/>
        </authorList>
    </citation>
    <scope>NUCLEOTIDE SEQUENCE</scope>
    <source>
        <strain evidence="2">NC_groundwater_1813_Pr3_B-0.1um_71_17</strain>
    </source>
</reference>
<keyword evidence="1" id="KW-1133">Transmembrane helix</keyword>
<feature type="transmembrane region" description="Helical" evidence="1">
    <location>
        <begin position="188"/>
        <end position="210"/>
    </location>
</feature>
<dbReference type="EMBL" id="JACRIW010000031">
    <property type="protein sequence ID" value="MBI5168579.1"/>
    <property type="molecule type" value="Genomic_DNA"/>
</dbReference>
<feature type="transmembrane region" description="Helical" evidence="1">
    <location>
        <begin position="85"/>
        <end position="103"/>
    </location>
</feature>